<name>A0A2T0BIL0_9CLOT</name>
<reference evidence="2 3" key="1">
    <citation type="submission" date="2018-03" db="EMBL/GenBank/DDBJ databases">
        <title>Genome sequence of Clostridium vincentii DSM 10228.</title>
        <authorList>
            <person name="Poehlein A."/>
            <person name="Daniel R."/>
        </authorList>
    </citation>
    <scope>NUCLEOTIDE SEQUENCE [LARGE SCALE GENOMIC DNA]</scope>
    <source>
        <strain evidence="2 3">DSM 10228</strain>
    </source>
</reference>
<dbReference type="AlphaFoldDB" id="A0A2T0BIL0"/>
<dbReference type="EMBL" id="PVXQ01000005">
    <property type="protein sequence ID" value="PRR83728.1"/>
    <property type="molecule type" value="Genomic_DNA"/>
</dbReference>
<organism evidence="2 3">
    <name type="scientific">Clostridium vincentii</name>
    <dbReference type="NCBI Taxonomy" id="52704"/>
    <lineage>
        <taxon>Bacteria</taxon>
        <taxon>Bacillati</taxon>
        <taxon>Bacillota</taxon>
        <taxon>Clostridia</taxon>
        <taxon>Eubacteriales</taxon>
        <taxon>Clostridiaceae</taxon>
        <taxon>Clostridium</taxon>
    </lineage>
</organism>
<feature type="transmembrane region" description="Helical" evidence="1">
    <location>
        <begin position="12"/>
        <end position="31"/>
    </location>
</feature>
<evidence type="ECO:0008006" key="4">
    <source>
        <dbReference type="Google" id="ProtNLM"/>
    </source>
</evidence>
<keyword evidence="1" id="KW-0472">Membrane</keyword>
<comment type="caution">
    <text evidence="2">The sequence shown here is derived from an EMBL/GenBank/DDBJ whole genome shotgun (WGS) entry which is preliminary data.</text>
</comment>
<sequence>MKLGKAIMKLKTWVLYLIAAAGYLFLGIMNLTDKKYFPGATITFIGGVFIVVSIIHYKKDKKSNQIEVPDTVLKNMDIELRDLIAEGKKKEAIYQYRIVTGLSIKEAEEYVDLIIEENSNK</sequence>
<evidence type="ECO:0000313" key="3">
    <source>
        <dbReference type="Proteomes" id="UP000239471"/>
    </source>
</evidence>
<feature type="transmembrane region" description="Helical" evidence="1">
    <location>
        <begin position="37"/>
        <end position="57"/>
    </location>
</feature>
<dbReference type="Proteomes" id="UP000239471">
    <property type="component" value="Unassembled WGS sequence"/>
</dbReference>
<proteinExistence type="predicted"/>
<dbReference type="OrthoDB" id="2157431at2"/>
<gene>
    <name evidence="2" type="ORF">CLVI_06750</name>
</gene>
<evidence type="ECO:0000256" key="1">
    <source>
        <dbReference type="SAM" id="Phobius"/>
    </source>
</evidence>
<dbReference type="RefSeq" id="WP_106058709.1">
    <property type="nucleotide sequence ID" value="NZ_PVXQ01000005.1"/>
</dbReference>
<protein>
    <recommendedName>
        <fullName evidence="4">Ribosomal protein L7/L12 C-terminal domain-containing protein</fullName>
    </recommendedName>
</protein>
<keyword evidence="3" id="KW-1185">Reference proteome</keyword>
<evidence type="ECO:0000313" key="2">
    <source>
        <dbReference type="EMBL" id="PRR83728.1"/>
    </source>
</evidence>
<accession>A0A2T0BIL0</accession>
<keyword evidence="1" id="KW-0812">Transmembrane</keyword>
<keyword evidence="1" id="KW-1133">Transmembrane helix</keyword>